<dbReference type="Pfam" id="PF03544">
    <property type="entry name" value="TonB_C"/>
    <property type="match status" value="1"/>
</dbReference>
<dbReference type="InterPro" id="IPR037682">
    <property type="entry name" value="TonB_C"/>
</dbReference>
<gene>
    <name evidence="2" type="ORF">E1163_25120</name>
</gene>
<proteinExistence type="predicted"/>
<dbReference type="Gene3D" id="3.30.1150.10">
    <property type="match status" value="1"/>
</dbReference>
<dbReference type="Proteomes" id="UP000798808">
    <property type="component" value="Unassembled WGS sequence"/>
</dbReference>
<name>A0ABW9RVN3_9BACT</name>
<comment type="caution">
    <text evidence="2">The sequence shown here is derived from an EMBL/GenBank/DDBJ whole genome shotgun (WGS) entry which is preliminary data.</text>
</comment>
<dbReference type="EMBL" id="SMLW01000658">
    <property type="protein sequence ID" value="MTI28262.1"/>
    <property type="molecule type" value="Genomic_DNA"/>
</dbReference>
<accession>A0ABW9RVN3</accession>
<evidence type="ECO:0000259" key="1">
    <source>
        <dbReference type="Pfam" id="PF03544"/>
    </source>
</evidence>
<evidence type="ECO:0000313" key="2">
    <source>
        <dbReference type="EMBL" id="MTI28262.1"/>
    </source>
</evidence>
<protein>
    <recommendedName>
        <fullName evidence="1">TonB C-terminal domain-containing protein</fullName>
    </recommendedName>
</protein>
<reference evidence="2 3" key="1">
    <citation type="submission" date="2019-02" db="EMBL/GenBank/DDBJ databases">
        <authorList>
            <person name="Goldberg S.R."/>
            <person name="Haltli B.A."/>
            <person name="Correa H."/>
            <person name="Russell K.G."/>
        </authorList>
    </citation>
    <scope>NUCLEOTIDE SEQUENCE [LARGE SCALE GENOMIC DNA]</scope>
    <source>
        <strain evidence="2 3">JCM 16186</strain>
    </source>
</reference>
<keyword evidence="3" id="KW-1185">Reference proteome</keyword>
<sequence length="438" mass="50021">MPLYLPRKNSMRNNSFFLVFTIITILLSGLKAHAQNGQSIITKERNLFIDSITLLLFDKEPIRPNHAFGIGEELYLNLHNVRGLTVKDDQSHFGIKIDISTALDEKSKVTFEHYANDFQFTPDSESIILYFPLIFDNKFSPGVNYSAQVHCYDYNDPKRSIDIRFDFTIDPKFSLKKLETTSNELGLTYVSSYFSLDPALPSHTNVFQYNEEGPYKVYYFLNEIDDATKPTNATANLFLVYYGDHNQFTGNYLVFKLGSDIRIEGEHFDVNASFKVGNTRYRAIGKGSYAIVTIITDNVGSNKLVTVDNFYVVDQDSVENNIDFTDIYDKKHIDLPDNGEAELFGNPPGEFKRYLKFHLANLIEDTEYITNEKIKVGFTVDPTGQITRVNVVDCKDEWLKEQIIKIAEGCPKWRPQTVNGQAVSSNYLISTTLNLSFD</sequence>
<feature type="domain" description="TonB C-terminal" evidence="1">
    <location>
        <begin position="374"/>
        <end position="429"/>
    </location>
</feature>
<evidence type="ECO:0000313" key="3">
    <source>
        <dbReference type="Proteomes" id="UP000798808"/>
    </source>
</evidence>
<dbReference type="SUPFAM" id="SSF74653">
    <property type="entry name" value="TolA/TonB C-terminal domain"/>
    <property type="match status" value="1"/>
</dbReference>
<organism evidence="2 3">
    <name type="scientific">Fulvivirga kasyanovii</name>
    <dbReference type="NCBI Taxonomy" id="396812"/>
    <lineage>
        <taxon>Bacteria</taxon>
        <taxon>Pseudomonadati</taxon>
        <taxon>Bacteroidota</taxon>
        <taxon>Cytophagia</taxon>
        <taxon>Cytophagales</taxon>
        <taxon>Fulvivirgaceae</taxon>
        <taxon>Fulvivirga</taxon>
    </lineage>
</organism>